<keyword evidence="3 4" id="KW-0443">Lipid metabolism</keyword>
<sequence>MKIGLALGSGAARGWAHIGVIRELARLGIEPDIITGTSIGSLVGAAYVSGNLDRLESWVCSLGKLETAKFFNINMSLNGFVNRDKLHRFLNEYVAQEDVLIEHIEAHRYAAVATELETGKEIWLNQGSLLEAVWASISLPGLFPAIRNQDRWLIDGGVVNPVPVSVCRALGADLVIAVNLNSHIVGKPFETNGGSSDDVIGEARSESSGIVGRISDVVREYTTALFPNNSKAEKEQPPSLFDAIAGAVNITQDRITRSRMAGDPPDVILSPKIAHIGLLEFYRADEAIQEGGHCVQRMGLEIKHLLRRD</sequence>
<dbReference type="EMBL" id="CP016027">
    <property type="protein sequence ID" value="ANJ66205.1"/>
    <property type="molecule type" value="Genomic_DNA"/>
</dbReference>
<feature type="short sequence motif" description="DGA/G" evidence="4">
    <location>
        <begin position="155"/>
        <end position="157"/>
    </location>
</feature>
<evidence type="ECO:0000256" key="2">
    <source>
        <dbReference type="ARBA" id="ARBA00022963"/>
    </source>
</evidence>
<dbReference type="PANTHER" id="PTHR14226:SF76">
    <property type="entry name" value="NTE FAMILY PROTEIN RSSA"/>
    <property type="match status" value="1"/>
</dbReference>
<keyword evidence="7" id="KW-1185">Reference proteome</keyword>
<dbReference type="PROSITE" id="PS51635">
    <property type="entry name" value="PNPLA"/>
    <property type="match status" value="1"/>
</dbReference>
<dbReference type="Gene3D" id="3.40.1090.10">
    <property type="entry name" value="Cytosolic phospholipase A2 catalytic domain"/>
    <property type="match status" value="2"/>
</dbReference>
<dbReference type="GO" id="GO:0016042">
    <property type="term" value="P:lipid catabolic process"/>
    <property type="evidence" value="ECO:0007669"/>
    <property type="project" value="UniProtKB-UniRule"/>
</dbReference>
<dbReference type="InterPro" id="IPR002641">
    <property type="entry name" value="PNPLA_dom"/>
</dbReference>
<feature type="domain" description="PNPLA" evidence="5">
    <location>
        <begin position="5"/>
        <end position="168"/>
    </location>
</feature>
<comment type="caution">
    <text evidence="4">Lacks conserved residue(s) required for the propagation of feature annotation.</text>
</comment>
<gene>
    <name evidence="6" type="ORF">A9404_01390</name>
</gene>
<dbReference type="OrthoDB" id="5290098at2"/>
<evidence type="ECO:0000256" key="1">
    <source>
        <dbReference type="ARBA" id="ARBA00022801"/>
    </source>
</evidence>
<dbReference type="KEGG" id="haz:A9404_01390"/>
<dbReference type="SUPFAM" id="SSF52151">
    <property type="entry name" value="FabD/lysophospholipase-like"/>
    <property type="match status" value="1"/>
</dbReference>
<dbReference type="Proteomes" id="UP000078596">
    <property type="component" value="Chromosome"/>
</dbReference>
<feature type="active site" description="Nucleophile" evidence="4">
    <location>
        <position position="38"/>
    </location>
</feature>
<keyword evidence="2 4" id="KW-0442">Lipid degradation</keyword>
<accession>A0A191ZEB6</accession>
<dbReference type="InterPro" id="IPR016035">
    <property type="entry name" value="Acyl_Trfase/lysoPLipase"/>
</dbReference>
<dbReference type="STRING" id="1860122.A9404_01390"/>
<organism evidence="6 7">
    <name type="scientific">Halothiobacillus diazotrophicus</name>
    <dbReference type="NCBI Taxonomy" id="1860122"/>
    <lineage>
        <taxon>Bacteria</taxon>
        <taxon>Pseudomonadati</taxon>
        <taxon>Pseudomonadota</taxon>
        <taxon>Gammaproteobacteria</taxon>
        <taxon>Chromatiales</taxon>
        <taxon>Halothiobacillaceae</taxon>
        <taxon>Halothiobacillus</taxon>
    </lineage>
</organism>
<protein>
    <submittedName>
        <fullName evidence="6">Patatin</fullName>
    </submittedName>
</protein>
<dbReference type="Pfam" id="PF01734">
    <property type="entry name" value="Patatin"/>
    <property type="match status" value="1"/>
</dbReference>
<name>A0A191ZEB6_9GAMM</name>
<reference evidence="6 7" key="1">
    <citation type="submission" date="2016-06" db="EMBL/GenBank/DDBJ databases">
        <title>Insight into the functional genes involving in sulfur oxidation in Pearl River water.</title>
        <authorList>
            <person name="Luo J."/>
            <person name="Tan X."/>
            <person name="Lin W."/>
        </authorList>
    </citation>
    <scope>NUCLEOTIDE SEQUENCE [LARGE SCALE GENOMIC DNA]</scope>
    <source>
        <strain evidence="6 7">LS2</strain>
    </source>
</reference>
<evidence type="ECO:0000313" key="7">
    <source>
        <dbReference type="Proteomes" id="UP000078596"/>
    </source>
</evidence>
<evidence type="ECO:0000256" key="4">
    <source>
        <dbReference type="PROSITE-ProRule" id="PRU01161"/>
    </source>
</evidence>
<dbReference type="GO" id="GO:0016787">
    <property type="term" value="F:hydrolase activity"/>
    <property type="evidence" value="ECO:0007669"/>
    <property type="project" value="UniProtKB-UniRule"/>
</dbReference>
<dbReference type="PANTHER" id="PTHR14226">
    <property type="entry name" value="NEUROPATHY TARGET ESTERASE/SWISS CHEESE D.MELANOGASTER"/>
    <property type="match status" value="1"/>
</dbReference>
<feature type="short sequence motif" description="GXSXG" evidence="4">
    <location>
        <begin position="36"/>
        <end position="40"/>
    </location>
</feature>
<evidence type="ECO:0000259" key="5">
    <source>
        <dbReference type="PROSITE" id="PS51635"/>
    </source>
</evidence>
<dbReference type="RefSeq" id="WP_066097986.1">
    <property type="nucleotide sequence ID" value="NZ_CP016027.1"/>
</dbReference>
<keyword evidence="1 4" id="KW-0378">Hydrolase</keyword>
<feature type="active site" description="Proton acceptor" evidence="4">
    <location>
        <position position="155"/>
    </location>
</feature>
<evidence type="ECO:0000313" key="6">
    <source>
        <dbReference type="EMBL" id="ANJ66205.1"/>
    </source>
</evidence>
<dbReference type="InterPro" id="IPR050301">
    <property type="entry name" value="NTE"/>
</dbReference>
<evidence type="ECO:0000256" key="3">
    <source>
        <dbReference type="ARBA" id="ARBA00023098"/>
    </source>
</evidence>
<proteinExistence type="predicted"/>
<dbReference type="AlphaFoldDB" id="A0A191ZEB6"/>